<name>A0A2N6QKN3_9STAP</name>
<evidence type="ECO:0008006" key="10">
    <source>
        <dbReference type="Google" id="ProtNLM"/>
    </source>
</evidence>
<dbReference type="EMBL" id="PNGG01000001">
    <property type="protein sequence ID" value="PMC20247.1"/>
    <property type="molecule type" value="Genomic_DNA"/>
</dbReference>
<sequence>MNQSTMKLASFEIISSLGSKVFSFACAFYLLQMSHTSMIYSIYLALIVSSTILSEPILGVFADKLNNKKLIFFAQVINVMLLILFAAFNLHTVYFIVALGVFLNLTDGVVSIVINANLKYISGDSLERFIPIRQMYKIGMNFLGPILGGMLIAFFTIENLAFFNAFTEALTIILLFYISLKKMIESEEESLYHSFKEGWRYTLRQSNLLRFMMISCILNFLMNSVVVGVPVAAIHYFKLSSKQFGLIEGAFTLGMFVLSLVLSLLPISKNLKRSFQISILMQLGILISLSLMFIGNLHAIYSLILMICIYFVMGLSVTLASVPYSIYLQNSVKESYKGRVLSLNEMLVQSLMPLSFLIFGFLFHFSMVGIFIGVATLTLLIFIYFSRCVHLTVE</sequence>
<feature type="transmembrane region" description="Helical" evidence="7">
    <location>
        <begin position="365"/>
        <end position="385"/>
    </location>
</feature>
<feature type="transmembrane region" description="Helical" evidence="7">
    <location>
        <begin position="94"/>
        <end position="118"/>
    </location>
</feature>
<evidence type="ECO:0000256" key="6">
    <source>
        <dbReference type="ARBA" id="ARBA00023136"/>
    </source>
</evidence>
<feature type="transmembrane region" description="Helical" evidence="7">
    <location>
        <begin position="12"/>
        <end position="31"/>
    </location>
</feature>
<dbReference type="AlphaFoldDB" id="A0A2N6QKN3"/>
<dbReference type="CDD" id="cd06173">
    <property type="entry name" value="MFS_MefA_like"/>
    <property type="match status" value="1"/>
</dbReference>
<comment type="caution">
    <text evidence="8">The sequence shown here is derived from an EMBL/GenBank/DDBJ whole genome shotgun (WGS) entry which is preliminary data.</text>
</comment>
<feature type="transmembrane region" description="Helical" evidence="7">
    <location>
        <begin position="37"/>
        <end position="58"/>
    </location>
</feature>
<feature type="transmembrane region" description="Helical" evidence="7">
    <location>
        <begin position="208"/>
        <end position="237"/>
    </location>
</feature>
<proteinExistence type="predicted"/>
<evidence type="ECO:0000256" key="4">
    <source>
        <dbReference type="ARBA" id="ARBA00022692"/>
    </source>
</evidence>
<dbReference type="Proteomes" id="UP000235748">
    <property type="component" value="Unassembled WGS sequence"/>
</dbReference>
<evidence type="ECO:0000256" key="7">
    <source>
        <dbReference type="SAM" id="Phobius"/>
    </source>
</evidence>
<reference evidence="8 9" key="1">
    <citation type="submission" date="2017-09" db="EMBL/GenBank/DDBJ databases">
        <title>Bacterial strain isolated from the female urinary microbiota.</title>
        <authorList>
            <person name="Thomas-White K."/>
            <person name="Kumar N."/>
            <person name="Forster S."/>
            <person name="Putonti C."/>
            <person name="Lawley T."/>
            <person name="Wolfe A.J."/>
        </authorList>
    </citation>
    <scope>NUCLEOTIDE SEQUENCE [LARGE SCALE GENOMIC DNA]</scope>
    <source>
        <strain evidence="8 9">UMB0834</strain>
    </source>
</reference>
<protein>
    <recommendedName>
        <fullName evidence="10">MFS transporter</fullName>
    </recommendedName>
</protein>
<evidence type="ECO:0000256" key="5">
    <source>
        <dbReference type="ARBA" id="ARBA00022989"/>
    </source>
</evidence>
<dbReference type="GO" id="GO:0005886">
    <property type="term" value="C:plasma membrane"/>
    <property type="evidence" value="ECO:0007669"/>
    <property type="project" value="UniProtKB-SubCell"/>
</dbReference>
<comment type="subcellular location">
    <subcellularLocation>
        <location evidence="1">Cell membrane</location>
        <topology evidence="1">Multi-pass membrane protein</topology>
    </subcellularLocation>
</comment>
<evidence type="ECO:0000256" key="3">
    <source>
        <dbReference type="ARBA" id="ARBA00022475"/>
    </source>
</evidence>
<evidence type="ECO:0000313" key="8">
    <source>
        <dbReference type="EMBL" id="PMC20247.1"/>
    </source>
</evidence>
<accession>A0A2N6QKN3</accession>
<dbReference type="PANTHER" id="PTHR43266:SF9">
    <property type="entry name" value="PERMEASE, MAJOR FACILITATOR SUPERFAMILY-RELATED"/>
    <property type="match status" value="1"/>
</dbReference>
<feature type="transmembrane region" description="Helical" evidence="7">
    <location>
        <begin position="243"/>
        <end position="265"/>
    </location>
</feature>
<evidence type="ECO:0000313" key="9">
    <source>
        <dbReference type="Proteomes" id="UP000235748"/>
    </source>
</evidence>
<dbReference type="GO" id="GO:0022857">
    <property type="term" value="F:transmembrane transporter activity"/>
    <property type="evidence" value="ECO:0007669"/>
    <property type="project" value="InterPro"/>
</dbReference>
<dbReference type="InterPro" id="IPR011701">
    <property type="entry name" value="MFS"/>
</dbReference>
<gene>
    <name evidence="8" type="ORF">CJ235_00825</name>
</gene>
<dbReference type="Gene3D" id="1.20.1250.20">
    <property type="entry name" value="MFS general substrate transporter like domains"/>
    <property type="match status" value="1"/>
</dbReference>
<organism evidence="8 9">
    <name type="scientific">Staphylococcus pettenkoferi</name>
    <dbReference type="NCBI Taxonomy" id="170573"/>
    <lineage>
        <taxon>Bacteria</taxon>
        <taxon>Bacillati</taxon>
        <taxon>Bacillota</taxon>
        <taxon>Bacilli</taxon>
        <taxon>Bacillales</taxon>
        <taxon>Staphylococcaceae</taxon>
        <taxon>Staphylococcus</taxon>
    </lineage>
</organism>
<feature type="transmembrane region" description="Helical" evidence="7">
    <location>
        <begin position="300"/>
        <end position="328"/>
    </location>
</feature>
<dbReference type="SUPFAM" id="SSF103473">
    <property type="entry name" value="MFS general substrate transporter"/>
    <property type="match status" value="1"/>
</dbReference>
<feature type="transmembrane region" description="Helical" evidence="7">
    <location>
        <begin position="277"/>
        <end position="294"/>
    </location>
</feature>
<keyword evidence="5 7" id="KW-1133">Transmembrane helix</keyword>
<keyword evidence="6 7" id="KW-0472">Membrane</keyword>
<feature type="transmembrane region" description="Helical" evidence="7">
    <location>
        <begin position="161"/>
        <end position="180"/>
    </location>
</feature>
<keyword evidence="2" id="KW-0813">Transport</keyword>
<feature type="transmembrane region" description="Helical" evidence="7">
    <location>
        <begin position="70"/>
        <end position="88"/>
    </location>
</feature>
<evidence type="ECO:0000256" key="1">
    <source>
        <dbReference type="ARBA" id="ARBA00004651"/>
    </source>
</evidence>
<feature type="transmembrane region" description="Helical" evidence="7">
    <location>
        <begin position="138"/>
        <end position="155"/>
    </location>
</feature>
<dbReference type="Pfam" id="PF07690">
    <property type="entry name" value="MFS_1"/>
    <property type="match status" value="1"/>
</dbReference>
<feature type="transmembrane region" description="Helical" evidence="7">
    <location>
        <begin position="340"/>
        <end position="359"/>
    </location>
</feature>
<dbReference type="InterPro" id="IPR036259">
    <property type="entry name" value="MFS_trans_sf"/>
</dbReference>
<keyword evidence="3" id="KW-1003">Cell membrane</keyword>
<evidence type="ECO:0000256" key="2">
    <source>
        <dbReference type="ARBA" id="ARBA00022448"/>
    </source>
</evidence>
<keyword evidence="4 7" id="KW-0812">Transmembrane</keyword>
<dbReference type="PANTHER" id="PTHR43266">
    <property type="entry name" value="MACROLIDE-EFFLUX PROTEIN"/>
    <property type="match status" value="1"/>
</dbReference>